<feature type="domain" description="DUF397" evidence="1">
    <location>
        <begin position="13"/>
        <end position="31"/>
    </location>
</feature>
<organism evidence="2">
    <name type="scientific">Streptomyces sp. NBC_01393</name>
    <dbReference type="NCBI Taxonomy" id="2903851"/>
    <lineage>
        <taxon>Bacteria</taxon>
        <taxon>Bacillati</taxon>
        <taxon>Actinomycetota</taxon>
        <taxon>Actinomycetes</taxon>
        <taxon>Kitasatosporales</taxon>
        <taxon>Streptomycetaceae</taxon>
        <taxon>Streptomyces</taxon>
    </lineage>
</organism>
<evidence type="ECO:0000313" key="2">
    <source>
        <dbReference type="EMBL" id="WTZ10976.1"/>
    </source>
</evidence>
<accession>A0AAU3HZV6</accession>
<reference evidence="2" key="1">
    <citation type="submission" date="2022-10" db="EMBL/GenBank/DDBJ databases">
        <title>The complete genomes of actinobacterial strains from the NBC collection.</title>
        <authorList>
            <person name="Joergensen T.S."/>
            <person name="Alvarez Arevalo M."/>
            <person name="Sterndorff E.B."/>
            <person name="Faurdal D."/>
            <person name="Vuksanovic O."/>
            <person name="Mourched A.-S."/>
            <person name="Charusanti P."/>
            <person name="Shaw S."/>
            <person name="Blin K."/>
            <person name="Weber T."/>
        </authorList>
    </citation>
    <scope>NUCLEOTIDE SEQUENCE</scope>
    <source>
        <strain evidence="2">NBC_01393</strain>
    </source>
</reference>
<sequence>MIRKPAREDGPALEWIKSSYSTPDGPDCVEVAWRKSSYSTDEGPDCVEVAAVPDRILVRDSKNPGGPRLTLAPTAWAAFLPSV</sequence>
<dbReference type="AlphaFoldDB" id="A0AAU3HZV6"/>
<protein>
    <submittedName>
        <fullName evidence="2">DUF397 domain-containing protein</fullName>
    </submittedName>
</protein>
<dbReference type="EMBL" id="CP109546">
    <property type="protein sequence ID" value="WTZ10976.1"/>
    <property type="molecule type" value="Genomic_DNA"/>
</dbReference>
<dbReference type="InterPro" id="IPR007278">
    <property type="entry name" value="DUF397"/>
</dbReference>
<evidence type="ECO:0000259" key="1">
    <source>
        <dbReference type="Pfam" id="PF04149"/>
    </source>
</evidence>
<dbReference type="Pfam" id="PF04149">
    <property type="entry name" value="DUF397"/>
    <property type="match status" value="2"/>
</dbReference>
<name>A0AAU3HZV6_9ACTN</name>
<gene>
    <name evidence="2" type="ORF">OG699_25150</name>
</gene>
<feature type="domain" description="DUF397" evidence="1">
    <location>
        <begin position="32"/>
        <end position="82"/>
    </location>
</feature>
<proteinExistence type="predicted"/>